<dbReference type="InterPro" id="IPR050931">
    <property type="entry name" value="Mito_Protein_Transport_Metaxin"/>
</dbReference>
<evidence type="ECO:0000313" key="4">
    <source>
        <dbReference type="EMBL" id="KAF4451112.1"/>
    </source>
</evidence>
<name>A0A8H4P7S1_9HYPO</name>
<dbReference type="SFLD" id="SFLDS00019">
    <property type="entry name" value="Glutathione_Transferase_(cytos"/>
    <property type="match status" value="1"/>
</dbReference>
<dbReference type="EMBL" id="JAADJG010000228">
    <property type="protein sequence ID" value="KAF4451112.1"/>
    <property type="molecule type" value="Genomic_DNA"/>
</dbReference>
<dbReference type="OrthoDB" id="5809458at2759"/>
<dbReference type="PANTHER" id="PTHR12289:SF41">
    <property type="entry name" value="FAILED AXON CONNECTIONS-RELATED"/>
    <property type="match status" value="1"/>
</dbReference>
<accession>A0A8H4P7S1</accession>
<dbReference type="SUPFAM" id="SSF52833">
    <property type="entry name" value="Thioredoxin-like"/>
    <property type="match status" value="1"/>
</dbReference>
<feature type="domain" description="Thioredoxin-like fold" evidence="3">
    <location>
        <begin position="25"/>
        <end position="120"/>
    </location>
</feature>
<sequence>MTSKAIPQLTLFRGPGKPTAFTWSPFVIKLEARLRFAGLKYRSEAGPPKTAPRGKIPYVSIEGERLSDSTYIIKNFVDQGLIPDLNATLSPIQRAQDLAFRALMEEKVYFYATRERWVDNYYTMRSGLFASMPFPLQVVIGWLASSAQARTAYGQGTGRLTDDEITYLREEVWESVDALLADARINQNGDGPFWALGGNEPTEVDATLFGFIVSSLVCAASPTSAAIVRNQSALVDYAKRIHERYFPDYEKWDCLGTS</sequence>
<keyword evidence="5" id="KW-1185">Reference proteome</keyword>
<dbReference type="InterPro" id="IPR026928">
    <property type="entry name" value="FAX/IsoI-like"/>
</dbReference>
<dbReference type="PANTHER" id="PTHR12289">
    <property type="entry name" value="METAXIN RELATED"/>
    <property type="match status" value="1"/>
</dbReference>
<dbReference type="SFLD" id="SFLDG01200">
    <property type="entry name" value="SUF1.1"/>
    <property type="match status" value="1"/>
</dbReference>
<evidence type="ECO:0000313" key="5">
    <source>
        <dbReference type="Proteomes" id="UP000605986"/>
    </source>
</evidence>
<dbReference type="Pfam" id="PF17172">
    <property type="entry name" value="GST_N_4"/>
    <property type="match status" value="1"/>
</dbReference>
<dbReference type="AlphaFoldDB" id="A0A8H4P7S1"/>
<evidence type="ECO:0000256" key="2">
    <source>
        <dbReference type="ARBA" id="ARBA00007409"/>
    </source>
</evidence>
<evidence type="ECO:0000259" key="3">
    <source>
        <dbReference type="Pfam" id="PF17172"/>
    </source>
</evidence>
<comment type="caution">
    <text evidence="4">The sequence shown here is derived from an EMBL/GenBank/DDBJ whole genome shotgun (WGS) entry which is preliminary data.</text>
</comment>
<proteinExistence type="inferred from homology"/>
<dbReference type="SFLD" id="SFLDG01180">
    <property type="entry name" value="SUF1"/>
    <property type="match status" value="1"/>
</dbReference>
<dbReference type="InterPro" id="IPR036249">
    <property type="entry name" value="Thioredoxin-like_sf"/>
</dbReference>
<dbReference type="InterPro" id="IPR040079">
    <property type="entry name" value="Glutathione_S-Trfase"/>
</dbReference>
<dbReference type="GO" id="GO:0005737">
    <property type="term" value="C:cytoplasm"/>
    <property type="evidence" value="ECO:0007669"/>
    <property type="project" value="TreeGrafter"/>
</dbReference>
<comment type="similarity">
    <text evidence="2">Belongs to the GST superfamily.</text>
</comment>
<gene>
    <name evidence="4" type="ORF">F53441_5811</name>
</gene>
<dbReference type="Proteomes" id="UP000605986">
    <property type="component" value="Unassembled WGS sequence"/>
</dbReference>
<evidence type="ECO:0000256" key="1">
    <source>
        <dbReference type="ARBA" id="ARBA00006475"/>
    </source>
</evidence>
<protein>
    <recommendedName>
        <fullName evidence="3">Thioredoxin-like fold domain-containing protein</fullName>
    </recommendedName>
</protein>
<comment type="similarity">
    <text evidence="1">Belongs to the FAX family.</text>
</comment>
<reference evidence="4" key="1">
    <citation type="submission" date="2020-01" db="EMBL/GenBank/DDBJ databases">
        <title>Identification and distribution of gene clusters putatively required for synthesis of sphingolipid metabolism inhibitors in phylogenetically diverse species of the filamentous fungus Fusarium.</title>
        <authorList>
            <person name="Kim H.-S."/>
            <person name="Busman M."/>
            <person name="Brown D.W."/>
            <person name="Divon H."/>
            <person name="Uhlig S."/>
            <person name="Proctor R.H."/>
        </authorList>
    </citation>
    <scope>NUCLEOTIDE SEQUENCE</scope>
    <source>
        <strain evidence="4">NRRL 53441</strain>
    </source>
</reference>
<organism evidence="4 5">
    <name type="scientific">Fusarium austroafricanum</name>
    <dbReference type="NCBI Taxonomy" id="2364996"/>
    <lineage>
        <taxon>Eukaryota</taxon>
        <taxon>Fungi</taxon>
        <taxon>Dikarya</taxon>
        <taxon>Ascomycota</taxon>
        <taxon>Pezizomycotina</taxon>
        <taxon>Sordariomycetes</taxon>
        <taxon>Hypocreomycetidae</taxon>
        <taxon>Hypocreales</taxon>
        <taxon>Nectriaceae</taxon>
        <taxon>Fusarium</taxon>
        <taxon>Fusarium concolor species complex</taxon>
    </lineage>
</organism>
<dbReference type="InterPro" id="IPR012336">
    <property type="entry name" value="Thioredoxin-like_fold"/>
</dbReference>